<gene>
    <name evidence="2" type="ORF">O181_008327</name>
</gene>
<dbReference type="EMBL" id="AVOT02001917">
    <property type="protein sequence ID" value="MBW0468612.1"/>
    <property type="molecule type" value="Genomic_DNA"/>
</dbReference>
<feature type="compositionally biased region" description="Polar residues" evidence="1">
    <location>
        <begin position="208"/>
        <end position="234"/>
    </location>
</feature>
<proteinExistence type="predicted"/>
<dbReference type="AlphaFoldDB" id="A0A9Q3GJA8"/>
<evidence type="ECO:0000313" key="2">
    <source>
        <dbReference type="EMBL" id="MBW0468612.1"/>
    </source>
</evidence>
<dbReference type="Proteomes" id="UP000765509">
    <property type="component" value="Unassembled WGS sequence"/>
</dbReference>
<evidence type="ECO:0000313" key="3">
    <source>
        <dbReference type="Proteomes" id="UP000765509"/>
    </source>
</evidence>
<protein>
    <submittedName>
        <fullName evidence="2">Uncharacterized protein</fullName>
    </submittedName>
</protein>
<evidence type="ECO:0000256" key="1">
    <source>
        <dbReference type="SAM" id="MobiDB-lite"/>
    </source>
</evidence>
<keyword evidence="3" id="KW-1185">Reference proteome</keyword>
<organism evidence="2 3">
    <name type="scientific">Austropuccinia psidii MF-1</name>
    <dbReference type="NCBI Taxonomy" id="1389203"/>
    <lineage>
        <taxon>Eukaryota</taxon>
        <taxon>Fungi</taxon>
        <taxon>Dikarya</taxon>
        <taxon>Basidiomycota</taxon>
        <taxon>Pucciniomycotina</taxon>
        <taxon>Pucciniomycetes</taxon>
        <taxon>Pucciniales</taxon>
        <taxon>Sphaerophragmiaceae</taxon>
        <taxon>Austropuccinia</taxon>
    </lineage>
</organism>
<reference evidence="2" key="1">
    <citation type="submission" date="2021-03" db="EMBL/GenBank/DDBJ databases">
        <title>Draft genome sequence of rust myrtle Austropuccinia psidii MF-1, a brazilian biotype.</title>
        <authorList>
            <person name="Quecine M.C."/>
            <person name="Pachon D.M.R."/>
            <person name="Bonatelli M.L."/>
            <person name="Correr F.H."/>
            <person name="Franceschini L.M."/>
            <person name="Leite T.F."/>
            <person name="Margarido G.R.A."/>
            <person name="Almeida C.A."/>
            <person name="Ferrarezi J.A."/>
            <person name="Labate C.A."/>
        </authorList>
    </citation>
    <scope>NUCLEOTIDE SEQUENCE</scope>
    <source>
        <strain evidence="2">MF-1</strain>
    </source>
</reference>
<name>A0A9Q3GJA8_9BASI</name>
<accession>A0A9Q3GJA8</accession>
<dbReference type="OrthoDB" id="3362246at2759"/>
<feature type="region of interest" description="Disordered" evidence="1">
    <location>
        <begin position="208"/>
        <end position="240"/>
    </location>
</feature>
<comment type="caution">
    <text evidence="2">The sequence shown here is derived from an EMBL/GenBank/DDBJ whole genome shotgun (WGS) entry which is preliminary data.</text>
</comment>
<sequence>MAMLGKLFSRRYKFANSLKEPSLNEFIYSIASQFLPSINHLSLLIPPDLVLDLLFFHFSKITKIQSLDMPGSQLAIFFVVLLFHSPFYQALYLNVSQCLPIAVNITDGTPPYALTITSTEKPNDSPLKTFSIEAAGVFLWQPDLSPGTRVDFQIRDSQGEMQTSPKDFALPKDKCTSIPNLATALEESQATAALPSAALNLSDLNTQLKNPTSPLPQGSINTNISTAAPSSKLPSYNPPSIAKVAPPDDKARPLKHNSANQLLIKSCKKVGELTLISILTISIM</sequence>